<dbReference type="GO" id="GO:0051539">
    <property type="term" value="F:4 iron, 4 sulfur cluster binding"/>
    <property type="evidence" value="ECO:0007669"/>
    <property type="project" value="UniProtKB-KW"/>
</dbReference>
<evidence type="ECO:0000256" key="11">
    <source>
        <dbReference type="ARBA" id="ARBA00023204"/>
    </source>
</evidence>
<dbReference type="GO" id="GO:0006281">
    <property type="term" value="P:DNA repair"/>
    <property type="evidence" value="ECO:0007669"/>
    <property type="project" value="UniProtKB-KW"/>
</dbReference>
<dbReference type="SUPFAM" id="SSF52141">
    <property type="entry name" value="Uracil-DNA glycosylase-like"/>
    <property type="match status" value="1"/>
</dbReference>
<dbReference type="InterPro" id="IPR051536">
    <property type="entry name" value="UDG_Type-4/5"/>
</dbReference>
<dbReference type="GO" id="GO:0004844">
    <property type="term" value="F:uracil DNA N-glycosylase activity"/>
    <property type="evidence" value="ECO:0007669"/>
    <property type="project" value="UniProtKB-EC"/>
</dbReference>
<keyword evidence="10" id="KW-0411">Iron-sulfur</keyword>
<sequence length="232" mass="26039">MHLVKNYLEYQVNLGFTQVILPKTRAVSLVSKKAESGSIVLESIRKELGDCKRCPLHSARLSIVFGEGNPNAELMFVGEGPGADEDREGKPFVGRAGQLLTKMIRAMGFDRSEVYIANIVKCLPPENRNPKTLEISTCLPFLKSQVTAVKPRVVVALGRIATSSLLNTTESLSNLRGQFHDFDGILLMPTYHPSFLLRQERDRKYKAEAWEHLQKVMAYLKSTHSHLESKDE</sequence>
<dbReference type="InterPro" id="IPR036895">
    <property type="entry name" value="Uracil-DNA_glycosylase-like_sf"/>
</dbReference>
<reference evidence="13" key="1">
    <citation type="submission" date="2020-07" db="EMBL/GenBank/DDBJ databases">
        <title>Huge and variable diversity of episymbiotic CPR bacteria and DPANN archaea in groundwater ecosystems.</title>
        <authorList>
            <person name="He C.Y."/>
            <person name="Keren R."/>
            <person name="Whittaker M."/>
            <person name="Farag I.F."/>
            <person name="Doudna J."/>
            <person name="Cate J.H.D."/>
            <person name="Banfield J.F."/>
        </authorList>
    </citation>
    <scope>NUCLEOTIDE SEQUENCE</scope>
    <source>
        <strain evidence="13">NC_groundwater_1664_Pr3_B-0.1um_52_9</strain>
    </source>
</reference>
<organism evidence="13 14">
    <name type="scientific">Desulfomonile tiedjei</name>
    <dbReference type="NCBI Taxonomy" id="2358"/>
    <lineage>
        <taxon>Bacteria</taxon>
        <taxon>Pseudomonadati</taxon>
        <taxon>Thermodesulfobacteriota</taxon>
        <taxon>Desulfomonilia</taxon>
        <taxon>Desulfomonilales</taxon>
        <taxon>Desulfomonilaceae</taxon>
        <taxon>Desulfomonile</taxon>
    </lineage>
</organism>
<dbReference type="Proteomes" id="UP000807825">
    <property type="component" value="Unassembled WGS sequence"/>
</dbReference>
<dbReference type="PANTHER" id="PTHR33693">
    <property type="entry name" value="TYPE-5 URACIL-DNA GLYCOSYLASE"/>
    <property type="match status" value="1"/>
</dbReference>
<dbReference type="GO" id="GO:0046872">
    <property type="term" value="F:metal ion binding"/>
    <property type="evidence" value="ECO:0007669"/>
    <property type="project" value="UniProtKB-KW"/>
</dbReference>
<dbReference type="EC" id="3.2.2.27" evidence="3"/>
<evidence type="ECO:0000256" key="8">
    <source>
        <dbReference type="ARBA" id="ARBA00022801"/>
    </source>
</evidence>
<evidence type="ECO:0000313" key="14">
    <source>
        <dbReference type="Proteomes" id="UP000807825"/>
    </source>
</evidence>
<evidence type="ECO:0000256" key="3">
    <source>
        <dbReference type="ARBA" id="ARBA00012030"/>
    </source>
</evidence>
<dbReference type="SMART" id="SM00987">
    <property type="entry name" value="UreE_C"/>
    <property type="match status" value="1"/>
</dbReference>
<dbReference type="InterPro" id="IPR005273">
    <property type="entry name" value="Ura-DNA_glyco_family4"/>
</dbReference>
<evidence type="ECO:0000256" key="10">
    <source>
        <dbReference type="ARBA" id="ARBA00023014"/>
    </source>
</evidence>
<keyword evidence="5" id="KW-0004">4Fe-4S</keyword>
<evidence type="ECO:0000256" key="1">
    <source>
        <dbReference type="ARBA" id="ARBA00001400"/>
    </source>
</evidence>
<dbReference type="CDD" id="cd10030">
    <property type="entry name" value="UDG-F4_TTUDGA_SPO1dp_like"/>
    <property type="match status" value="1"/>
</dbReference>
<keyword evidence="8" id="KW-0378">Hydrolase</keyword>
<evidence type="ECO:0000256" key="4">
    <source>
        <dbReference type="ARBA" id="ARBA00019403"/>
    </source>
</evidence>
<comment type="similarity">
    <text evidence="2">Belongs to the uracil-DNA glycosylase (UDG) superfamily. Type 4 (UDGa) family.</text>
</comment>
<dbReference type="AlphaFoldDB" id="A0A9D6V500"/>
<gene>
    <name evidence="13" type="ORF">HY912_22120</name>
</gene>
<evidence type="ECO:0000256" key="5">
    <source>
        <dbReference type="ARBA" id="ARBA00022485"/>
    </source>
</evidence>
<evidence type="ECO:0000256" key="9">
    <source>
        <dbReference type="ARBA" id="ARBA00023004"/>
    </source>
</evidence>
<dbReference type="Gene3D" id="3.40.470.10">
    <property type="entry name" value="Uracil-DNA glycosylase-like domain"/>
    <property type="match status" value="1"/>
</dbReference>
<comment type="catalytic activity">
    <reaction evidence="1">
        <text>Hydrolyzes single-stranded DNA or mismatched double-stranded DNA and polynucleotides, releasing free uracil.</text>
        <dbReference type="EC" id="3.2.2.27"/>
    </reaction>
</comment>
<proteinExistence type="inferred from homology"/>
<dbReference type="PANTHER" id="PTHR33693:SF1">
    <property type="entry name" value="TYPE-4 URACIL-DNA GLYCOSYLASE"/>
    <property type="match status" value="1"/>
</dbReference>
<dbReference type="SMART" id="SM00986">
    <property type="entry name" value="UDG"/>
    <property type="match status" value="1"/>
</dbReference>
<dbReference type="EMBL" id="JACRDE010000578">
    <property type="protein sequence ID" value="MBI5252200.1"/>
    <property type="molecule type" value="Genomic_DNA"/>
</dbReference>
<evidence type="ECO:0000259" key="12">
    <source>
        <dbReference type="SMART" id="SM00986"/>
    </source>
</evidence>
<dbReference type="NCBIfam" id="TIGR00758">
    <property type="entry name" value="UDG_fam4"/>
    <property type="match status" value="1"/>
</dbReference>
<evidence type="ECO:0000313" key="13">
    <source>
        <dbReference type="EMBL" id="MBI5252200.1"/>
    </source>
</evidence>
<keyword evidence="6" id="KW-0479">Metal-binding</keyword>
<evidence type="ECO:0000256" key="6">
    <source>
        <dbReference type="ARBA" id="ARBA00022723"/>
    </source>
</evidence>
<accession>A0A9D6V500</accession>
<keyword evidence="7" id="KW-0227">DNA damage</keyword>
<dbReference type="Pfam" id="PF03167">
    <property type="entry name" value="UDG"/>
    <property type="match status" value="1"/>
</dbReference>
<keyword evidence="11" id="KW-0234">DNA repair</keyword>
<evidence type="ECO:0000256" key="7">
    <source>
        <dbReference type="ARBA" id="ARBA00022763"/>
    </source>
</evidence>
<evidence type="ECO:0000256" key="2">
    <source>
        <dbReference type="ARBA" id="ARBA00006521"/>
    </source>
</evidence>
<name>A0A9D6V500_9BACT</name>
<protein>
    <recommendedName>
        <fullName evidence="4">Type-4 uracil-DNA glycosylase</fullName>
        <ecNumber evidence="3">3.2.2.27</ecNumber>
    </recommendedName>
</protein>
<comment type="caution">
    <text evidence="13">The sequence shown here is derived from an EMBL/GenBank/DDBJ whole genome shotgun (WGS) entry which is preliminary data.</text>
</comment>
<feature type="domain" description="Uracil-DNA glycosylase-like" evidence="12">
    <location>
        <begin position="65"/>
        <end position="214"/>
    </location>
</feature>
<dbReference type="InterPro" id="IPR005122">
    <property type="entry name" value="Uracil-DNA_glycosylase-like"/>
</dbReference>
<keyword evidence="9" id="KW-0408">Iron</keyword>